<keyword evidence="3" id="KW-0963">Cytoplasm</keyword>
<dbReference type="NCBIfam" id="TIGR01656">
    <property type="entry name" value="Histidinol-ppas"/>
    <property type="match status" value="1"/>
</dbReference>
<organism evidence="8 9">
    <name type="scientific">Streptomyces antimicrobicus</name>
    <dbReference type="NCBI Taxonomy" id="2883108"/>
    <lineage>
        <taxon>Bacteria</taxon>
        <taxon>Bacillati</taxon>
        <taxon>Actinomycetota</taxon>
        <taxon>Actinomycetes</taxon>
        <taxon>Kitasatosporales</taxon>
        <taxon>Streptomycetaceae</taxon>
        <taxon>Streptomyces</taxon>
    </lineage>
</organism>
<keyword evidence="4" id="KW-0479">Metal-binding</keyword>
<dbReference type="Gene3D" id="3.40.50.1000">
    <property type="entry name" value="HAD superfamily/HAD-like"/>
    <property type="match status" value="1"/>
</dbReference>
<dbReference type="InterPro" id="IPR023214">
    <property type="entry name" value="HAD_sf"/>
</dbReference>
<evidence type="ECO:0000256" key="7">
    <source>
        <dbReference type="ARBA" id="ARBA00031828"/>
    </source>
</evidence>
<evidence type="ECO:0000256" key="1">
    <source>
        <dbReference type="ARBA" id="ARBA00004496"/>
    </source>
</evidence>
<evidence type="ECO:0000256" key="4">
    <source>
        <dbReference type="ARBA" id="ARBA00022723"/>
    </source>
</evidence>
<dbReference type="PANTHER" id="PTHR42891">
    <property type="entry name" value="D-GLYCERO-BETA-D-MANNO-HEPTOSE-1,7-BISPHOSPHATE 7-PHOSPHATASE"/>
    <property type="match status" value="1"/>
</dbReference>
<evidence type="ECO:0000256" key="3">
    <source>
        <dbReference type="ARBA" id="ARBA00022490"/>
    </source>
</evidence>
<dbReference type="EMBL" id="JAJAUY010000018">
    <property type="protein sequence ID" value="MCB5179183.1"/>
    <property type="molecule type" value="Genomic_DNA"/>
</dbReference>
<evidence type="ECO:0000256" key="5">
    <source>
        <dbReference type="ARBA" id="ARBA00022801"/>
    </source>
</evidence>
<dbReference type="GO" id="GO:0016787">
    <property type="term" value="F:hydrolase activity"/>
    <property type="evidence" value="ECO:0007669"/>
    <property type="project" value="UniProtKB-KW"/>
</dbReference>
<protein>
    <recommendedName>
        <fullName evidence="7">D,D-heptose 1,7-bisphosphate phosphatase</fullName>
    </recommendedName>
</protein>
<evidence type="ECO:0000313" key="8">
    <source>
        <dbReference type="EMBL" id="MCB5179183.1"/>
    </source>
</evidence>
<dbReference type="Pfam" id="PF13242">
    <property type="entry name" value="Hydrolase_like"/>
    <property type="match status" value="1"/>
</dbReference>
<accession>A0ABS8B3J3</accession>
<dbReference type="Proteomes" id="UP001199054">
    <property type="component" value="Unassembled WGS sequence"/>
</dbReference>
<reference evidence="8 9" key="1">
    <citation type="submission" date="2021-10" db="EMBL/GenBank/DDBJ databases">
        <title>Streptomyces sp. strain SMC 277, a novel streptomycete isolated from soil.</title>
        <authorList>
            <person name="Chanama M."/>
        </authorList>
    </citation>
    <scope>NUCLEOTIDE SEQUENCE [LARGE SCALE GENOMIC DNA]</scope>
    <source>
        <strain evidence="8 9">SMC 277</strain>
    </source>
</reference>
<dbReference type="NCBIfam" id="TIGR01662">
    <property type="entry name" value="HAD-SF-IIIA"/>
    <property type="match status" value="1"/>
</dbReference>
<dbReference type="InterPro" id="IPR006543">
    <property type="entry name" value="Histidinol-phos"/>
</dbReference>
<proteinExistence type="inferred from homology"/>
<keyword evidence="9" id="KW-1185">Reference proteome</keyword>
<dbReference type="SUPFAM" id="SSF56784">
    <property type="entry name" value="HAD-like"/>
    <property type="match status" value="1"/>
</dbReference>
<dbReference type="InterPro" id="IPR036412">
    <property type="entry name" value="HAD-like_sf"/>
</dbReference>
<keyword evidence="5 8" id="KW-0378">Hydrolase</keyword>
<evidence type="ECO:0000256" key="6">
    <source>
        <dbReference type="ARBA" id="ARBA00023277"/>
    </source>
</evidence>
<evidence type="ECO:0000313" key="9">
    <source>
        <dbReference type="Proteomes" id="UP001199054"/>
    </source>
</evidence>
<comment type="caution">
    <text evidence="8">The sequence shown here is derived from an EMBL/GenBank/DDBJ whole genome shotgun (WGS) entry which is preliminary data.</text>
</comment>
<keyword evidence="6" id="KW-0119">Carbohydrate metabolism</keyword>
<evidence type="ECO:0000256" key="2">
    <source>
        <dbReference type="ARBA" id="ARBA00005628"/>
    </source>
</evidence>
<dbReference type="InterPro" id="IPR004446">
    <property type="entry name" value="Heptose_bisP_phosphatase"/>
</dbReference>
<name>A0ABS8B3J3_9ACTN</name>
<comment type="subcellular location">
    <subcellularLocation>
        <location evidence="1">Cytoplasm</location>
    </subcellularLocation>
</comment>
<dbReference type="PANTHER" id="PTHR42891:SF1">
    <property type="entry name" value="D-GLYCERO-BETA-D-MANNO-HEPTOSE-1,7-BISPHOSPHATE 7-PHOSPHATASE"/>
    <property type="match status" value="1"/>
</dbReference>
<comment type="similarity">
    <text evidence="2">Belongs to the GmhB family.</text>
</comment>
<sequence>MPHAVLFDRDGTLVVDVPYNGDPDRVEPMPTAHRAVRLLRESGVPVAVVSNQSGVGRGVLTRRQVRAVAARVDALLGPFALWAVCPHGPRDGCRCRKPAPGLVLAACKALGADPRRTVVIGDIGADVSAARAAGATGVLVPTPVTRPEEVRAAGRTAADLLGAVRLVLGGGTAPGPGAAGEPGGAPW</sequence>
<dbReference type="InterPro" id="IPR006549">
    <property type="entry name" value="HAD-SF_hydro_IIIA"/>
</dbReference>
<gene>
    <name evidence="8" type="ORF">LG632_07250</name>
</gene>